<dbReference type="Proteomes" id="UP000789342">
    <property type="component" value="Unassembled WGS sequence"/>
</dbReference>
<dbReference type="EMBL" id="CAJVPV010048534">
    <property type="protein sequence ID" value="CAG8774562.1"/>
    <property type="molecule type" value="Genomic_DNA"/>
</dbReference>
<keyword evidence="2" id="KW-1185">Reference proteome</keyword>
<gene>
    <name evidence="1" type="ORF">AMORRO_LOCUS16814</name>
</gene>
<feature type="non-terminal residue" evidence="1">
    <location>
        <position position="54"/>
    </location>
</feature>
<comment type="caution">
    <text evidence="1">The sequence shown here is derived from an EMBL/GenBank/DDBJ whole genome shotgun (WGS) entry which is preliminary data.</text>
</comment>
<protein>
    <submittedName>
        <fullName evidence="1">12945_t:CDS:1</fullName>
    </submittedName>
</protein>
<proteinExistence type="predicted"/>
<sequence length="54" mass="6173">KMEQFMEEQENEVLAKVGRLEEVERAFTICRIGTDVLDLKNGFNITALSRIISS</sequence>
<organism evidence="1 2">
    <name type="scientific">Acaulospora morrowiae</name>
    <dbReference type="NCBI Taxonomy" id="94023"/>
    <lineage>
        <taxon>Eukaryota</taxon>
        <taxon>Fungi</taxon>
        <taxon>Fungi incertae sedis</taxon>
        <taxon>Mucoromycota</taxon>
        <taxon>Glomeromycotina</taxon>
        <taxon>Glomeromycetes</taxon>
        <taxon>Diversisporales</taxon>
        <taxon>Acaulosporaceae</taxon>
        <taxon>Acaulospora</taxon>
    </lineage>
</organism>
<evidence type="ECO:0000313" key="1">
    <source>
        <dbReference type="EMBL" id="CAG8774562.1"/>
    </source>
</evidence>
<reference evidence="1" key="1">
    <citation type="submission" date="2021-06" db="EMBL/GenBank/DDBJ databases">
        <authorList>
            <person name="Kallberg Y."/>
            <person name="Tangrot J."/>
            <person name="Rosling A."/>
        </authorList>
    </citation>
    <scope>NUCLEOTIDE SEQUENCE</scope>
    <source>
        <strain evidence="1">CL551</strain>
    </source>
</reference>
<accession>A0A9N9NV08</accession>
<dbReference type="AlphaFoldDB" id="A0A9N9NV08"/>
<name>A0A9N9NV08_9GLOM</name>
<evidence type="ECO:0000313" key="2">
    <source>
        <dbReference type="Proteomes" id="UP000789342"/>
    </source>
</evidence>